<reference evidence="3" key="1">
    <citation type="submission" date="2017-08" db="EMBL/GenBank/DDBJ databases">
        <authorList>
            <person name="de Groot N.N."/>
        </authorList>
    </citation>
    <scope>NUCLEOTIDE SEQUENCE [LARGE SCALE GENOMIC DNA]</scope>
</reference>
<dbReference type="InterPro" id="IPR004843">
    <property type="entry name" value="Calcineurin-like_PHP"/>
</dbReference>
<keyword evidence="3" id="KW-1185">Reference proteome</keyword>
<protein>
    <submittedName>
        <fullName evidence="2">Metallophosphoesterase</fullName>
    </submittedName>
</protein>
<dbReference type="GO" id="GO:0016787">
    <property type="term" value="F:hydrolase activity"/>
    <property type="evidence" value="ECO:0007669"/>
    <property type="project" value="InterPro"/>
</dbReference>
<dbReference type="CDD" id="cd00838">
    <property type="entry name" value="MPP_superfamily"/>
    <property type="match status" value="1"/>
</dbReference>
<dbReference type="Proteomes" id="UP000226037">
    <property type="component" value="Segment"/>
</dbReference>
<name>A0A249XSU5_9CAUD</name>
<accession>A0A249XSU5</accession>
<feature type="domain" description="Calcineurin-like phosphoesterase" evidence="1">
    <location>
        <begin position="9"/>
        <end position="223"/>
    </location>
</feature>
<evidence type="ECO:0000313" key="2">
    <source>
        <dbReference type="EMBL" id="ASZ74801.1"/>
    </source>
</evidence>
<proteinExistence type="predicted"/>
<evidence type="ECO:0000313" key="3">
    <source>
        <dbReference type="Proteomes" id="UP000226037"/>
    </source>
</evidence>
<dbReference type="Pfam" id="PF00149">
    <property type="entry name" value="Metallophos"/>
    <property type="match status" value="1"/>
</dbReference>
<dbReference type="SUPFAM" id="SSF56300">
    <property type="entry name" value="Metallo-dependent phosphatases"/>
    <property type="match status" value="1"/>
</dbReference>
<sequence>MSLMYEPTKLAIAGDWHGNPGWARHAIEYAKDNGADAMIQVGDFGFWRPEDPDSAEYLKRVSTAVKKHEMPFFWLPGNHEYWPGLPELGRGKRPSLINGNLIFLPIGYRWEWWGKKFMAVGGAFSIDRFLRTEGKGWWPEEVLTDEDVNWCCHQPHGMDVIFSHDCPTGIDIPGIGPDSKPRGGAAHWPPLMLEQAGQHRRMMKSIWDKHKPQRWYHGHYHVPHTTWYGPTIFEGLHMDGTTMGQNVSFLTPEDLK</sequence>
<dbReference type="Gene3D" id="3.60.21.10">
    <property type="match status" value="1"/>
</dbReference>
<dbReference type="EMBL" id="MF668280">
    <property type="protein sequence ID" value="ASZ74801.1"/>
    <property type="molecule type" value="Genomic_DNA"/>
</dbReference>
<gene>
    <name evidence="2" type="ORF">SEA_PHABBA_264</name>
</gene>
<dbReference type="InterPro" id="IPR029052">
    <property type="entry name" value="Metallo-depent_PP-like"/>
</dbReference>
<evidence type="ECO:0000259" key="1">
    <source>
        <dbReference type="Pfam" id="PF00149"/>
    </source>
</evidence>
<organism evidence="2 3">
    <name type="scientific">Mycobacterium phage Phabba</name>
    <dbReference type="NCBI Taxonomy" id="2027899"/>
    <lineage>
        <taxon>Viruses</taxon>
        <taxon>Duplodnaviria</taxon>
        <taxon>Heunggongvirae</taxon>
        <taxon>Uroviricota</taxon>
        <taxon>Caudoviricetes</taxon>
        <taxon>Ceeclamvirinae</taxon>
        <taxon>Myrnavirus</taxon>
        <taxon>Myrnavirus phabba</taxon>
        <taxon>Myranavirus phabba</taxon>
    </lineage>
</organism>